<sequence>MLRKPGICQKPVITLYETPAYAACGIAVGAEPTGVQPGTGTPENGGVADEILFGWQYEVLEEKDSFYKIRTHYGYEGWIAAEEYVSMESVGDTGVCYDAQNSGCAMELFQVCQNIADVLEAERVQARRITTLYAGSLIWAEKDSALGDSSAAARLLQPGWRRVFLPGGIGGLREGYMRSRFLEPCRGQERWRKWAPQRSEEAFRKSIVQTAYSYLGTQYRWGGKTACGIDCSGLAFMSYFRNGILIWRDAAIKEGYPVHEIPIEQAKPGDLLFFPGHVAIYLGNGRIIHATGHPESSCVTVNSLWEGEPGYREDLKNSLCAAGSIF</sequence>
<dbReference type="InterPro" id="IPR000064">
    <property type="entry name" value="NLP_P60_dom"/>
</dbReference>
<dbReference type="GO" id="GO:0006508">
    <property type="term" value="P:proteolysis"/>
    <property type="evidence" value="ECO:0007669"/>
    <property type="project" value="UniProtKB-KW"/>
</dbReference>
<keyword evidence="7" id="KW-1185">Reference proteome</keyword>
<evidence type="ECO:0000313" key="6">
    <source>
        <dbReference type="EMBL" id="MCC2168866.1"/>
    </source>
</evidence>
<comment type="similarity">
    <text evidence="1">Belongs to the peptidase C40 family.</text>
</comment>
<dbReference type="PROSITE" id="PS51935">
    <property type="entry name" value="NLPC_P60"/>
    <property type="match status" value="1"/>
</dbReference>
<dbReference type="RefSeq" id="WP_308728955.1">
    <property type="nucleotide sequence ID" value="NZ_JAJEQF010000049.1"/>
</dbReference>
<dbReference type="InterPro" id="IPR051202">
    <property type="entry name" value="Peptidase_C40"/>
</dbReference>
<evidence type="ECO:0000256" key="2">
    <source>
        <dbReference type="ARBA" id="ARBA00022670"/>
    </source>
</evidence>
<reference evidence="6 7" key="1">
    <citation type="submission" date="2021-10" db="EMBL/GenBank/DDBJ databases">
        <title>Anaerobic single-cell dispensing facilitates the cultivation of human gut bacteria.</title>
        <authorList>
            <person name="Afrizal A."/>
        </authorList>
    </citation>
    <scope>NUCLEOTIDE SEQUENCE [LARGE SCALE GENOMIC DNA]</scope>
    <source>
        <strain evidence="6 7">CLA-AA-H244</strain>
    </source>
</reference>
<keyword evidence="3" id="KW-0378">Hydrolase</keyword>
<dbReference type="Gene3D" id="2.30.30.40">
    <property type="entry name" value="SH3 Domains"/>
    <property type="match status" value="1"/>
</dbReference>
<evidence type="ECO:0000256" key="3">
    <source>
        <dbReference type="ARBA" id="ARBA00022801"/>
    </source>
</evidence>
<gene>
    <name evidence="6" type="ORF">LKD45_14435</name>
</gene>
<dbReference type="PANTHER" id="PTHR47053:SF1">
    <property type="entry name" value="MUREIN DD-ENDOPEPTIDASE MEPH-RELATED"/>
    <property type="match status" value="1"/>
</dbReference>
<comment type="caution">
    <text evidence="6">The sequence shown here is derived from an EMBL/GenBank/DDBJ whole genome shotgun (WGS) entry which is preliminary data.</text>
</comment>
<dbReference type="Proteomes" id="UP001199355">
    <property type="component" value="Unassembled WGS sequence"/>
</dbReference>
<dbReference type="GO" id="GO:0008234">
    <property type="term" value="F:cysteine-type peptidase activity"/>
    <property type="evidence" value="ECO:0007669"/>
    <property type="project" value="UniProtKB-KW"/>
</dbReference>
<evidence type="ECO:0000313" key="7">
    <source>
        <dbReference type="Proteomes" id="UP001199355"/>
    </source>
</evidence>
<accession>A0AAE3AY06</accession>
<dbReference type="SUPFAM" id="SSF54001">
    <property type="entry name" value="Cysteine proteinases"/>
    <property type="match status" value="1"/>
</dbReference>
<dbReference type="InterPro" id="IPR038765">
    <property type="entry name" value="Papain-like_cys_pep_sf"/>
</dbReference>
<evidence type="ECO:0000256" key="1">
    <source>
        <dbReference type="ARBA" id="ARBA00007074"/>
    </source>
</evidence>
<evidence type="ECO:0000259" key="5">
    <source>
        <dbReference type="PROSITE" id="PS51935"/>
    </source>
</evidence>
<protein>
    <submittedName>
        <fullName evidence="6">C40 family peptidase</fullName>
    </submittedName>
</protein>
<keyword evidence="2" id="KW-0645">Protease</keyword>
<dbReference type="Gene3D" id="3.90.1720.10">
    <property type="entry name" value="endopeptidase domain like (from Nostoc punctiforme)"/>
    <property type="match status" value="1"/>
</dbReference>
<name>A0AAE3AY06_9FIRM</name>
<feature type="domain" description="NlpC/P60" evidence="5">
    <location>
        <begin position="201"/>
        <end position="323"/>
    </location>
</feature>
<organism evidence="6 7">
    <name type="scientific">Gallintestinimicrobium propionicum</name>
    <dbReference type="NCBI Taxonomy" id="2981770"/>
    <lineage>
        <taxon>Bacteria</taxon>
        <taxon>Bacillati</taxon>
        <taxon>Bacillota</taxon>
        <taxon>Clostridia</taxon>
        <taxon>Lachnospirales</taxon>
        <taxon>Lachnospiraceae</taxon>
        <taxon>Gallintestinimicrobium</taxon>
    </lineage>
</organism>
<dbReference type="EMBL" id="JAJEQF010000049">
    <property type="protein sequence ID" value="MCC2168866.1"/>
    <property type="molecule type" value="Genomic_DNA"/>
</dbReference>
<evidence type="ECO:0000256" key="4">
    <source>
        <dbReference type="ARBA" id="ARBA00022807"/>
    </source>
</evidence>
<dbReference type="PANTHER" id="PTHR47053">
    <property type="entry name" value="MUREIN DD-ENDOPEPTIDASE MEPH-RELATED"/>
    <property type="match status" value="1"/>
</dbReference>
<dbReference type="Pfam" id="PF00877">
    <property type="entry name" value="NLPC_P60"/>
    <property type="match status" value="1"/>
</dbReference>
<keyword evidence="4" id="KW-0788">Thiol protease</keyword>
<dbReference type="AlphaFoldDB" id="A0AAE3AY06"/>
<proteinExistence type="inferred from homology"/>